<dbReference type="Proteomes" id="UP000198856">
    <property type="component" value="Unassembled WGS sequence"/>
</dbReference>
<sequence>MRTLLGGARVAVTTEAGEFDQAGFYFGENPIATVGVGLSSVVSVALRAGAAFSRSAEGAFNHELGDGRHCGPLRFERPSIRSQFGHGVFRCRDARIA</sequence>
<organism evidence="1 2">
    <name type="scientific">Halovenus aranensis</name>
    <dbReference type="NCBI Taxonomy" id="890420"/>
    <lineage>
        <taxon>Archaea</taxon>
        <taxon>Methanobacteriati</taxon>
        <taxon>Methanobacteriota</taxon>
        <taxon>Stenosarchaea group</taxon>
        <taxon>Halobacteria</taxon>
        <taxon>Halobacteriales</taxon>
        <taxon>Haloarculaceae</taxon>
        <taxon>Halovenus</taxon>
    </lineage>
</organism>
<dbReference type="AlphaFoldDB" id="A0A1G8VAB3"/>
<protein>
    <submittedName>
        <fullName evidence="1">Uncharacterized protein</fullName>
    </submittedName>
</protein>
<proteinExistence type="predicted"/>
<accession>A0A1G8VAB3</accession>
<evidence type="ECO:0000313" key="1">
    <source>
        <dbReference type="EMBL" id="SDJ62834.1"/>
    </source>
</evidence>
<dbReference type="EMBL" id="FNFC01000006">
    <property type="protein sequence ID" value="SDJ62834.1"/>
    <property type="molecule type" value="Genomic_DNA"/>
</dbReference>
<gene>
    <name evidence="1" type="ORF">SAMN05216226_10689</name>
</gene>
<dbReference type="RefSeq" id="WP_092701510.1">
    <property type="nucleotide sequence ID" value="NZ_FNFC01000006.1"/>
</dbReference>
<name>A0A1G8VAB3_9EURY</name>
<keyword evidence="2" id="KW-1185">Reference proteome</keyword>
<reference evidence="1 2" key="1">
    <citation type="submission" date="2016-10" db="EMBL/GenBank/DDBJ databases">
        <authorList>
            <person name="de Groot N.N."/>
        </authorList>
    </citation>
    <scope>NUCLEOTIDE SEQUENCE [LARGE SCALE GENOMIC DNA]</scope>
    <source>
        <strain evidence="1 2">IBRC-M10015</strain>
    </source>
</reference>
<evidence type="ECO:0000313" key="2">
    <source>
        <dbReference type="Proteomes" id="UP000198856"/>
    </source>
</evidence>